<dbReference type="CDD" id="cd04301">
    <property type="entry name" value="NAT_SF"/>
    <property type="match status" value="1"/>
</dbReference>
<dbReference type="AlphaFoldDB" id="A0A154QJN8"/>
<dbReference type="SUPFAM" id="SSF55729">
    <property type="entry name" value="Acyl-CoA N-acyltransferases (Nat)"/>
    <property type="match status" value="1"/>
</dbReference>
<dbReference type="PROSITE" id="PS51186">
    <property type="entry name" value="GNAT"/>
    <property type="match status" value="1"/>
</dbReference>
<dbReference type="Pfam" id="PF00583">
    <property type="entry name" value="Acetyltransf_1"/>
    <property type="match status" value="1"/>
</dbReference>
<evidence type="ECO:0000259" key="3">
    <source>
        <dbReference type="PROSITE" id="PS51186"/>
    </source>
</evidence>
<feature type="domain" description="N-acetyltransferase" evidence="3">
    <location>
        <begin position="6"/>
        <end position="158"/>
    </location>
</feature>
<dbReference type="InterPro" id="IPR016181">
    <property type="entry name" value="Acyl_CoA_acyltransferase"/>
</dbReference>
<sequence>MTEVSLLIRLAEEEDDDFILAQAPRFADFTLPPWRRRHECIEGIRNDLQRHLEDQPANSYLFVAEDADGERAGFIHLQRTADFFTGRSNCHISDMAVAPPYENRGVGKALLAHAETWARGHHCQLVTLAVFPGNARARALYEAAGYLPDLLRLAKPVR</sequence>
<name>A0A154QJN8_9GAMM</name>
<protein>
    <submittedName>
        <fullName evidence="4">GCN5 family acetyltransferase</fullName>
    </submittedName>
</protein>
<evidence type="ECO:0000313" key="4">
    <source>
        <dbReference type="EMBL" id="KZC24369.1"/>
    </source>
</evidence>
<dbReference type="STRING" id="416169.RHOFW104T7_08735"/>
<keyword evidence="1 4" id="KW-0808">Transferase</keyword>
<accession>A0A154QJN8</accession>
<dbReference type="EMBL" id="LVJS01000028">
    <property type="protein sequence ID" value="KZC24369.1"/>
    <property type="molecule type" value="Genomic_DNA"/>
</dbReference>
<dbReference type="eggNOG" id="COG0456">
    <property type="taxonomic scope" value="Bacteria"/>
</dbReference>
<dbReference type="GO" id="GO:0016747">
    <property type="term" value="F:acyltransferase activity, transferring groups other than amino-acyl groups"/>
    <property type="evidence" value="ECO:0007669"/>
    <property type="project" value="InterPro"/>
</dbReference>
<dbReference type="PANTHER" id="PTHR43420">
    <property type="entry name" value="ACETYLTRANSFERASE"/>
    <property type="match status" value="1"/>
</dbReference>
<reference evidence="4 5" key="1">
    <citation type="journal article" date="2016" name="MBio">
        <title>Lateral Gene Transfer in a Heavy Metal-Contaminated-Groundwater Microbial Community.</title>
        <authorList>
            <person name="Hemme C.L."/>
            <person name="Green S.J."/>
            <person name="Rishishwar L."/>
            <person name="Prakash O."/>
            <person name="Pettenato A."/>
            <person name="Chakraborty R."/>
            <person name="Deutschbauer A.M."/>
            <person name="Van Nostrand J.D."/>
            <person name="Wu L."/>
            <person name="He Z."/>
            <person name="Jordan I.K."/>
            <person name="Hazen T.C."/>
            <person name="Arkin A.P."/>
            <person name="Kostka J.E."/>
            <person name="Zhou J."/>
        </authorList>
    </citation>
    <scope>NUCLEOTIDE SEQUENCE [LARGE SCALE GENOMIC DNA]</scope>
    <source>
        <strain evidence="4 5">FW104-T7</strain>
    </source>
</reference>
<keyword evidence="5" id="KW-1185">Reference proteome</keyword>
<dbReference type="RefSeq" id="WP_008433835.1">
    <property type="nucleotide sequence ID" value="NZ_LVJS01000028.1"/>
</dbReference>
<gene>
    <name evidence="4" type="ORF">RHOFW104T7_08735</name>
</gene>
<dbReference type="InterPro" id="IPR000182">
    <property type="entry name" value="GNAT_dom"/>
</dbReference>
<dbReference type="PANTHER" id="PTHR43420:SF51">
    <property type="entry name" value="PEPTIDYL-LYSINE N-ACETYLTRANSFERASE YIAC"/>
    <property type="match status" value="1"/>
</dbReference>
<dbReference type="InterPro" id="IPR050680">
    <property type="entry name" value="YpeA/RimI_acetyltransf"/>
</dbReference>
<keyword evidence="2" id="KW-0012">Acyltransferase</keyword>
<evidence type="ECO:0000256" key="1">
    <source>
        <dbReference type="ARBA" id="ARBA00022679"/>
    </source>
</evidence>
<dbReference type="Gene3D" id="3.40.630.30">
    <property type="match status" value="1"/>
</dbReference>
<evidence type="ECO:0000256" key="2">
    <source>
        <dbReference type="ARBA" id="ARBA00023315"/>
    </source>
</evidence>
<evidence type="ECO:0000313" key="5">
    <source>
        <dbReference type="Proteomes" id="UP000076131"/>
    </source>
</evidence>
<comment type="caution">
    <text evidence="4">The sequence shown here is derived from an EMBL/GenBank/DDBJ whole genome shotgun (WGS) entry which is preliminary data.</text>
</comment>
<proteinExistence type="predicted"/>
<organism evidence="4 5">
    <name type="scientific">Rhodanobacter thiooxydans</name>
    <dbReference type="NCBI Taxonomy" id="416169"/>
    <lineage>
        <taxon>Bacteria</taxon>
        <taxon>Pseudomonadati</taxon>
        <taxon>Pseudomonadota</taxon>
        <taxon>Gammaproteobacteria</taxon>
        <taxon>Lysobacterales</taxon>
        <taxon>Rhodanobacteraceae</taxon>
        <taxon>Rhodanobacter</taxon>
    </lineage>
</organism>
<dbReference type="Proteomes" id="UP000076131">
    <property type="component" value="Unassembled WGS sequence"/>
</dbReference>